<dbReference type="OrthoDB" id="47980at2759"/>
<proteinExistence type="predicted"/>
<protein>
    <submittedName>
        <fullName evidence="2">Uncharacterized protein</fullName>
    </submittedName>
</protein>
<comment type="caution">
    <text evidence="2">The sequence shown here is derived from an EMBL/GenBank/DDBJ whole genome shotgun (WGS) entry which is preliminary data.</text>
</comment>
<gene>
    <name evidence="2" type="ORF">FisN_37Hh004</name>
</gene>
<evidence type="ECO:0000256" key="1">
    <source>
        <dbReference type="SAM" id="MobiDB-lite"/>
    </source>
</evidence>
<dbReference type="InParanoid" id="A0A1Z5KJL4"/>
<feature type="region of interest" description="Disordered" evidence="1">
    <location>
        <begin position="50"/>
        <end position="81"/>
    </location>
</feature>
<organism evidence="2 3">
    <name type="scientific">Fistulifera solaris</name>
    <name type="common">Oleaginous diatom</name>
    <dbReference type="NCBI Taxonomy" id="1519565"/>
    <lineage>
        <taxon>Eukaryota</taxon>
        <taxon>Sar</taxon>
        <taxon>Stramenopiles</taxon>
        <taxon>Ochrophyta</taxon>
        <taxon>Bacillariophyta</taxon>
        <taxon>Bacillariophyceae</taxon>
        <taxon>Bacillariophycidae</taxon>
        <taxon>Naviculales</taxon>
        <taxon>Naviculaceae</taxon>
        <taxon>Fistulifera</taxon>
    </lineage>
</organism>
<dbReference type="EMBL" id="BDSP01000245">
    <property type="protein sequence ID" value="GAX26446.1"/>
    <property type="molecule type" value="Genomic_DNA"/>
</dbReference>
<accession>A0A1Z5KJL4</accession>
<reference evidence="2 3" key="1">
    <citation type="journal article" date="2015" name="Plant Cell">
        <title>Oil accumulation by the oleaginous diatom Fistulifera solaris as revealed by the genome and transcriptome.</title>
        <authorList>
            <person name="Tanaka T."/>
            <person name="Maeda Y."/>
            <person name="Veluchamy A."/>
            <person name="Tanaka M."/>
            <person name="Abida H."/>
            <person name="Marechal E."/>
            <person name="Bowler C."/>
            <person name="Muto M."/>
            <person name="Sunaga Y."/>
            <person name="Tanaka M."/>
            <person name="Yoshino T."/>
            <person name="Taniguchi T."/>
            <person name="Fukuda Y."/>
            <person name="Nemoto M."/>
            <person name="Matsumoto M."/>
            <person name="Wong P.S."/>
            <person name="Aburatani S."/>
            <person name="Fujibuchi W."/>
        </authorList>
    </citation>
    <scope>NUCLEOTIDE SEQUENCE [LARGE SCALE GENOMIC DNA]</scope>
    <source>
        <strain evidence="2 3">JPCC DA0580</strain>
    </source>
</reference>
<dbReference type="AlphaFoldDB" id="A0A1Z5KJL4"/>
<dbReference type="Proteomes" id="UP000198406">
    <property type="component" value="Unassembled WGS sequence"/>
</dbReference>
<evidence type="ECO:0000313" key="2">
    <source>
        <dbReference type="EMBL" id="GAX26446.1"/>
    </source>
</evidence>
<feature type="compositionally biased region" description="Basic and acidic residues" evidence="1">
    <location>
        <begin position="50"/>
        <end position="68"/>
    </location>
</feature>
<sequence>MWWSKKETAPAVKPEAIIKKKSAKKRNSLDASEATLLNTAETGSGFEVHFVKENDPGRDDRRSDKATVGREISGMMKSEPSNETSVACRLLSVKKLMEGRRKVHRSQYASYDRNTHETSLFDEPFLDNFVPRAHRVPLAGNVQSTVKPSKIKESLLLLQQYDVSSELRCLEEEIKLMDMEIVNLKKDKADMEVYSKLVPLQTNHHITNGISSTIIDAHRLLLGGAPKLSSAEKKELQEKRGTCLTLRLSDDKCREFLFSKCGFKTSFFSQFIPNTQSSSTMTLSKENCGDEGPAASIQHISILSDDSVLISLDSDKSLHHGRLPERLYRRLQPDQNINQNHLHYVATGPLGCYYAEFRSGKVIWGIASDSSEGDDFATLCRDWNVSRVAFGPFCVVHDSHGIAHKAASWVILSSDGRAAWKNVPSRLHRLLEDRLASQAAPVEVSLGYGDSYFVRFLDGSVDYCLPAHLAAVIEEGKLDVTSISLHPDLPYDFVIRHR</sequence>
<keyword evidence="3" id="KW-1185">Reference proteome</keyword>
<name>A0A1Z5KJL4_FISSO</name>
<evidence type="ECO:0000313" key="3">
    <source>
        <dbReference type="Proteomes" id="UP000198406"/>
    </source>
</evidence>